<feature type="domain" description="Zn(2)-C6 fungal-type" evidence="7">
    <location>
        <begin position="23"/>
        <end position="53"/>
    </location>
</feature>
<comment type="subcellular location">
    <subcellularLocation>
        <location evidence="1">Nucleus</location>
    </subcellularLocation>
</comment>
<feature type="compositionally biased region" description="Gly residues" evidence="6">
    <location>
        <begin position="1490"/>
        <end position="1500"/>
    </location>
</feature>
<dbReference type="GO" id="GO:0008270">
    <property type="term" value="F:zinc ion binding"/>
    <property type="evidence" value="ECO:0007669"/>
    <property type="project" value="InterPro"/>
</dbReference>
<feature type="region of interest" description="Disordered" evidence="6">
    <location>
        <begin position="982"/>
        <end position="1074"/>
    </location>
</feature>
<dbReference type="CDD" id="cd12148">
    <property type="entry name" value="fungal_TF_MHR"/>
    <property type="match status" value="2"/>
</dbReference>
<feature type="region of interest" description="Disordered" evidence="6">
    <location>
        <begin position="1"/>
        <end position="20"/>
    </location>
</feature>
<dbReference type="Gene3D" id="4.10.240.10">
    <property type="entry name" value="Zn(2)-C6 fungal-type DNA-binding domain"/>
    <property type="match status" value="2"/>
</dbReference>
<organism evidence="8 9">
    <name type="scientific">Colletotrichum orbiculare (strain 104-T / ATCC 96160 / CBS 514.97 / LARS 414 / MAFF 240422)</name>
    <name type="common">Cucumber anthracnose fungus</name>
    <name type="synonym">Colletotrichum lagenarium</name>
    <dbReference type="NCBI Taxonomy" id="1213857"/>
    <lineage>
        <taxon>Eukaryota</taxon>
        <taxon>Fungi</taxon>
        <taxon>Dikarya</taxon>
        <taxon>Ascomycota</taxon>
        <taxon>Pezizomycotina</taxon>
        <taxon>Sordariomycetes</taxon>
        <taxon>Hypocreomycetidae</taxon>
        <taxon>Glomerellales</taxon>
        <taxon>Glomerellaceae</taxon>
        <taxon>Colletotrichum</taxon>
        <taxon>Colletotrichum orbiculare species complex</taxon>
    </lineage>
</organism>
<dbReference type="SMART" id="SM00906">
    <property type="entry name" value="Fungal_trans"/>
    <property type="match status" value="1"/>
</dbReference>
<evidence type="ECO:0000256" key="6">
    <source>
        <dbReference type="SAM" id="MobiDB-lite"/>
    </source>
</evidence>
<dbReference type="EMBL" id="AMCV02000023">
    <property type="protein sequence ID" value="TDZ18564.1"/>
    <property type="molecule type" value="Genomic_DNA"/>
</dbReference>
<dbReference type="PROSITE" id="PS50048">
    <property type="entry name" value="ZN2_CY6_FUNGAL_2"/>
    <property type="match status" value="2"/>
</dbReference>
<feature type="compositionally biased region" description="Low complexity" evidence="6">
    <location>
        <begin position="1501"/>
        <end position="1515"/>
    </location>
</feature>
<dbReference type="Pfam" id="PF00172">
    <property type="entry name" value="Zn_clus"/>
    <property type="match status" value="2"/>
</dbReference>
<evidence type="ECO:0000256" key="3">
    <source>
        <dbReference type="ARBA" id="ARBA00023015"/>
    </source>
</evidence>
<dbReference type="GO" id="GO:0005634">
    <property type="term" value="C:nucleus"/>
    <property type="evidence" value="ECO:0007669"/>
    <property type="project" value="UniProtKB-SubCell"/>
</dbReference>
<evidence type="ECO:0000313" key="8">
    <source>
        <dbReference type="EMBL" id="TDZ18564.1"/>
    </source>
</evidence>
<proteinExistence type="predicted"/>
<reference evidence="9" key="2">
    <citation type="journal article" date="2019" name="Mol. Plant Microbe Interact.">
        <title>Genome sequence resources for four phytopathogenic fungi from the Colletotrichum orbiculare species complex.</title>
        <authorList>
            <person name="Gan P."/>
            <person name="Tsushima A."/>
            <person name="Narusaka M."/>
            <person name="Narusaka Y."/>
            <person name="Takano Y."/>
            <person name="Kubo Y."/>
            <person name="Shirasu K."/>
        </authorList>
    </citation>
    <scope>GENOME REANNOTATION</scope>
    <source>
        <strain evidence="9">104-T / ATCC 96160 / CBS 514.97 / LARS 414 / MAFF 240422</strain>
    </source>
</reference>
<feature type="compositionally biased region" description="Low complexity" evidence="6">
    <location>
        <begin position="1050"/>
        <end position="1060"/>
    </location>
</feature>
<reference evidence="9" key="1">
    <citation type="journal article" date="2013" name="New Phytol.">
        <title>Comparative genomic and transcriptomic analyses reveal the hemibiotrophic stage shift of Colletotrichum fungi.</title>
        <authorList>
            <person name="Gan P."/>
            <person name="Ikeda K."/>
            <person name="Irieda H."/>
            <person name="Narusaka M."/>
            <person name="O'Connell R.J."/>
            <person name="Narusaka Y."/>
            <person name="Takano Y."/>
            <person name="Kubo Y."/>
            <person name="Shirasu K."/>
        </authorList>
    </citation>
    <scope>NUCLEOTIDE SEQUENCE [LARGE SCALE GENOMIC DNA]</scope>
    <source>
        <strain evidence="9">104-T / ATCC 96160 / CBS 514.97 / LARS 414 / MAFF 240422</strain>
    </source>
</reference>
<dbReference type="InterPro" id="IPR001138">
    <property type="entry name" value="Zn2Cys6_DnaBD"/>
</dbReference>
<dbReference type="CDD" id="cd00067">
    <property type="entry name" value="GAL4"/>
    <property type="match status" value="2"/>
</dbReference>
<dbReference type="STRING" id="1213857.A0A484FM36"/>
<name>A0A484FM36_COLOR</name>
<keyword evidence="3" id="KW-0805">Transcription regulation</keyword>
<dbReference type="Proteomes" id="UP000014480">
    <property type="component" value="Unassembled WGS sequence"/>
</dbReference>
<dbReference type="InterPro" id="IPR036864">
    <property type="entry name" value="Zn2-C6_fun-type_DNA-bd_sf"/>
</dbReference>
<evidence type="ECO:0000259" key="7">
    <source>
        <dbReference type="PROSITE" id="PS50048"/>
    </source>
</evidence>
<keyword evidence="2" id="KW-0479">Metal-binding</keyword>
<dbReference type="SMART" id="SM00066">
    <property type="entry name" value="GAL4"/>
    <property type="match status" value="2"/>
</dbReference>
<dbReference type="InterPro" id="IPR050815">
    <property type="entry name" value="TF_fung"/>
</dbReference>
<dbReference type="InterPro" id="IPR007219">
    <property type="entry name" value="XnlR_reg_dom"/>
</dbReference>
<feature type="region of interest" description="Disordered" evidence="6">
    <location>
        <begin position="859"/>
        <end position="919"/>
    </location>
</feature>
<dbReference type="SUPFAM" id="SSF57701">
    <property type="entry name" value="Zn2/Cys6 DNA-binding domain"/>
    <property type="match status" value="2"/>
</dbReference>
<dbReference type="Pfam" id="PF04082">
    <property type="entry name" value="Fungal_trans"/>
    <property type="match status" value="1"/>
</dbReference>
<keyword evidence="5" id="KW-0539">Nucleus</keyword>
<dbReference type="GO" id="GO:0006351">
    <property type="term" value="P:DNA-templated transcription"/>
    <property type="evidence" value="ECO:0007669"/>
    <property type="project" value="InterPro"/>
</dbReference>
<feature type="domain" description="Zn(2)-C6 fungal-type" evidence="7">
    <location>
        <begin position="922"/>
        <end position="955"/>
    </location>
</feature>
<evidence type="ECO:0000256" key="1">
    <source>
        <dbReference type="ARBA" id="ARBA00004123"/>
    </source>
</evidence>
<dbReference type="PANTHER" id="PTHR47338">
    <property type="entry name" value="ZN(II)2CYS6 TRANSCRIPTION FACTOR (EUROFUNG)-RELATED"/>
    <property type="match status" value="1"/>
</dbReference>
<feature type="region of interest" description="Disordered" evidence="6">
    <location>
        <begin position="697"/>
        <end position="721"/>
    </location>
</feature>
<dbReference type="PROSITE" id="PS00463">
    <property type="entry name" value="ZN2_CY6_FUNGAL_1"/>
    <property type="match status" value="2"/>
</dbReference>
<keyword evidence="9" id="KW-1185">Reference proteome</keyword>
<sequence>MEPDGEVQSELTGTAGQGSEPLACVTCRSRKLKCDRVTPACGRCVKVKGECVYPESRRKPAFKRRNVKELEERLAQVEDLLREAKKPSSESVSGSGDLDSRVNVGMDDFTVDVDTFLSMQNGLLVESVDIPSGMSLGQNGPHPPPLQGLGFDDPGELIGLGLSEALPPFEMMEELNKAFFERQSHFIPIIHPGRYFQSFYSAPHKRPPMCLQYAVWSMASNGHEKFHQYHDIFYKRARQYADADEMRSYGEHFLTVQHAQAWALIATDEARCMFFTRAAMSSAKCVRLVEMMGLHRIDGDGQEMAPTLAPPTSWVDLEERRRAFWGAYCIDCHASISTGWPTLIDPNDISTHLPSSEDAFTSGREEKTSTMQEAFKGASYSTFAGAVVICYVFNLLLKHVHQERPNDRPEDVEYGEFWRRHRDIDNMLSSAFLFLPERFRLPQSMREPTAVHTNLNLHASIICLHHAAVDRIEKHKLPEQLRAVSHLRLRTAAEEVVNIVKMTSHMNSGYRSPLVALSLYSAASVYVYNAKCDPQHGISMADLQNLKFIIQAMEGIGRKHLITQAFLQQIYMDIDRNGLSGVIDVPNLNNYKNTFGWTCSNIPLLARSSISKHTEIQPPLPGRLPLGNPKGTAYEASNSGCNTTADTARSACPTEGLGLQSQAEAYRTTDETTYDNGPNKRKRTSMAATVAVEGRQSGTYSGTFHSSSTLQTGPAGPSNSFSGTGGFASGFLRASGMVQNDASLPQFNLPHRTSSASASPSSVFNKDTPGQSAASSTTTPPGVGTASASPDDISNGAKADDTREIIDITSVQNAGADGTASTWDSRGLQYAPSTDPLSFIDFESVGGIDPWSMLTDMGDMSWTNGGRGEAATGSEGALHSTPTPRKSPGCLPMDPPLKRPSSAHRDSSLSPPAPNRIRRNTACTSCRDSKVKCNTSLTPNKPCQRCAKLGIQCVIDKSHKRMTRRSKLEQLEKEVQTIKNAVNPSPVSAARGLPPPGLPLPLPLTLPSPSTAYPTSAFSDRPPPSAGRVSLPALSPVLSHSSSRPAEQVPTPSLTSHTTPTGPPRSPAQPRALGSKVLSSEDIDIYFDRYFEYFHHYFPIVRSQDPDKLYRLSPVLFWAIIAVASRRYAKDSTLFSFLIENLPKEVWSAVANPPLSISTINALLLLCTWPLPSLRFLTDPSSSYVAIAQNAALALGFHTGRGTHPEFCIGPNRQTDITDEEACFTWMGYNIQAQRVASSNGVPPPAGFFNDAVNRAAGGRSLPDALGYFGLLYEMQKFSNRLNRTMFSVAEEGEGIGDSVIQLLEDELNKLRQLQARHSSDLDLFTILAVQFELQSYHFVPLSTADKSTFRQNANRAYSTAQALINLSLRLEASHRFLHHAPQHVFRTVLDASTVIFDMLQSAHATDLELANAEVSVKNAQEALRRCSVQDGDFAMRVLRMTESYWSLRHIMAPLEAPISNYPHRTGAVLAFGTLRRWKKELDQARMGQSGTGAGVGAGAGAAAASGGTASMPATDVSTAPGGAVAAGDPLQDIDWSMLMDDFDWSAGGGGEPNFLGLS</sequence>
<dbReference type="GO" id="GO:0000981">
    <property type="term" value="F:DNA-binding transcription factor activity, RNA polymerase II-specific"/>
    <property type="evidence" value="ECO:0007669"/>
    <property type="project" value="InterPro"/>
</dbReference>
<comment type="caution">
    <text evidence="8">The sequence shown here is derived from an EMBL/GenBank/DDBJ whole genome shotgun (WGS) entry which is preliminary data.</text>
</comment>
<feature type="compositionally biased region" description="Polar residues" evidence="6">
    <location>
        <begin position="763"/>
        <end position="780"/>
    </location>
</feature>
<feature type="compositionally biased region" description="Polar residues" evidence="6">
    <location>
        <begin position="697"/>
        <end position="712"/>
    </location>
</feature>
<feature type="compositionally biased region" description="Pro residues" evidence="6">
    <location>
        <begin position="993"/>
        <end position="1006"/>
    </location>
</feature>
<feature type="region of interest" description="Disordered" evidence="6">
    <location>
        <begin position="668"/>
        <end position="687"/>
    </location>
</feature>
<accession>A0A484FM36</accession>
<dbReference type="PANTHER" id="PTHR47338:SF10">
    <property type="entry name" value="TRANSCRIPTION FACTOR DOMAIN-CONTAINING PROTEIN-RELATED"/>
    <property type="match status" value="1"/>
</dbReference>
<feature type="region of interest" description="Disordered" evidence="6">
    <location>
        <begin position="1484"/>
        <end position="1524"/>
    </location>
</feature>
<dbReference type="OrthoDB" id="4456959at2759"/>
<evidence type="ECO:0000313" key="9">
    <source>
        <dbReference type="Proteomes" id="UP000014480"/>
    </source>
</evidence>
<dbReference type="GO" id="GO:0003677">
    <property type="term" value="F:DNA binding"/>
    <property type="evidence" value="ECO:0007669"/>
    <property type="project" value="InterPro"/>
</dbReference>
<evidence type="ECO:0000256" key="5">
    <source>
        <dbReference type="ARBA" id="ARBA00023242"/>
    </source>
</evidence>
<keyword evidence="4" id="KW-0804">Transcription</keyword>
<evidence type="ECO:0000256" key="2">
    <source>
        <dbReference type="ARBA" id="ARBA00022723"/>
    </source>
</evidence>
<protein>
    <submittedName>
        <fullName evidence="8">Citrinin biosynthesis transcriptional activator ctnR</fullName>
    </submittedName>
</protein>
<gene>
    <name evidence="8" type="primary">ctnR-5</name>
    <name evidence="8" type="ORF">Cob_v008561</name>
</gene>
<evidence type="ECO:0000256" key="4">
    <source>
        <dbReference type="ARBA" id="ARBA00023163"/>
    </source>
</evidence>
<feature type="region of interest" description="Disordered" evidence="6">
    <location>
        <begin position="744"/>
        <end position="801"/>
    </location>
</feature>